<evidence type="ECO:0000256" key="1">
    <source>
        <dbReference type="ARBA" id="ARBA00004141"/>
    </source>
</evidence>
<keyword evidence="3 6" id="KW-0812">Transmembrane</keyword>
<dbReference type="InterPro" id="IPR012506">
    <property type="entry name" value="TMEM86B-like"/>
</dbReference>
<evidence type="ECO:0000313" key="8">
    <source>
        <dbReference type="Proteomes" id="UP000182124"/>
    </source>
</evidence>
<organism evidence="7 8">
    <name type="scientific">Flavobacterium saliperosum</name>
    <dbReference type="NCBI Taxonomy" id="329186"/>
    <lineage>
        <taxon>Bacteria</taxon>
        <taxon>Pseudomonadati</taxon>
        <taxon>Bacteroidota</taxon>
        <taxon>Flavobacteriia</taxon>
        <taxon>Flavobacteriales</taxon>
        <taxon>Flavobacteriaceae</taxon>
        <taxon>Flavobacterium</taxon>
    </lineage>
</organism>
<dbReference type="RefSeq" id="WP_023576401.1">
    <property type="nucleotide sequence ID" value="NZ_CBCSBQ010000022.1"/>
</dbReference>
<feature type="transmembrane region" description="Helical" evidence="6">
    <location>
        <begin position="33"/>
        <end position="53"/>
    </location>
</feature>
<evidence type="ECO:0000256" key="2">
    <source>
        <dbReference type="ARBA" id="ARBA00007375"/>
    </source>
</evidence>
<dbReference type="STRING" id="329186.SAMN02927925_00807"/>
<evidence type="ECO:0000256" key="6">
    <source>
        <dbReference type="SAM" id="Phobius"/>
    </source>
</evidence>
<evidence type="ECO:0000313" key="7">
    <source>
        <dbReference type="EMBL" id="SCX05374.1"/>
    </source>
</evidence>
<feature type="transmembrane region" description="Helical" evidence="6">
    <location>
        <begin position="9"/>
        <end position="27"/>
    </location>
</feature>
<feature type="transmembrane region" description="Helical" evidence="6">
    <location>
        <begin position="139"/>
        <end position="159"/>
    </location>
</feature>
<dbReference type="eggNOG" id="ENOG5030YJC">
    <property type="taxonomic scope" value="Bacteria"/>
</dbReference>
<proteinExistence type="inferred from homology"/>
<dbReference type="Proteomes" id="UP000182124">
    <property type="component" value="Unassembled WGS sequence"/>
</dbReference>
<accession>A0A1G4VE44</accession>
<feature type="transmembrane region" description="Helical" evidence="6">
    <location>
        <begin position="198"/>
        <end position="218"/>
    </location>
</feature>
<name>A0A1G4VE44_9FLAO</name>
<dbReference type="EMBL" id="FMTY01000002">
    <property type="protein sequence ID" value="SCX05374.1"/>
    <property type="molecule type" value="Genomic_DNA"/>
</dbReference>
<sequence length="232" mass="27283">MKSEFRKNITTLSGIAYIMLSLFVIFGEYEKDIRLISLTKPFLIPALVVLYLTLTKKINWMYVLALVFVWVANILFITQTQEFIFRGAASYLVFWIFITFLVLVNTPFPNRFSFLIAIVPFSFVYCCVFQLVYENIEQGVYLFFLNGTLMIFLGGYSLANYFIDSNKPNTYLLISVLMFTFIQFLVSIDLYYVSMKLFRPMAMLLFVTAQFFLLKTFLSFDKMNFDRNKIQN</sequence>
<dbReference type="GO" id="GO:0016020">
    <property type="term" value="C:membrane"/>
    <property type="evidence" value="ECO:0007669"/>
    <property type="project" value="UniProtKB-SubCell"/>
</dbReference>
<evidence type="ECO:0000256" key="4">
    <source>
        <dbReference type="ARBA" id="ARBA00022989"/>
    </source>
</evidence>
<reference evidence="7 8" key="1">
    <citation type="submission" date="2016-10" db="EMBL/GenBank/DDBJ databases">
        <authorList>
            <person name="de Groot N.N."/>
        </authorList>
    </citation>
    <scope>NUCLEOTIDE SEQUENCE [LARGE SCALE GENOMIC DNA]</scope>
    <source>
        <strain evidence="7 8">CGMCC 1.3801</strain>
    </source>
</reference>
<feature type="transmembrane region" description="Helical" evidence="6">
    <location>
        <begin position="112"/>
        <end position="133"/>
    </location>
</feature>
<comment type="subcellular location">
    <subcellularLocation>
        <location evidence="1">Membrane</location>
        <topology evidence="1">Multi-pass membrane protein</topology>
    </subcellularLocation>
</comment>
<comment type="similarity">
    <text evidence="2">Belongs to the TMEM86 family.</text>
</comment>
<feature type="transmembrane region" description="Helical" evidence="6">
    <location>
        <begin position="83"/>
        <end position="105"/>
    </location>
</feature>
<keyword evidence="5 6" id="KW-0472">Membrane</keyword>
<dbReference type="Pfam" id="PF07947">
    <property type="entry name" value="YhhN"/>
    <property type="match status" value="1"/>
</dbReference>
<protein>
    <submittedName>
        <fullName evidence="7">YhhN-like protein</fullName>
    </submittedName>
</protein>
<feature type="transmembrane region" description="Helical" evidence="6">
    <location>
        <begin position="171"/>
        <end position="192"/>
    </location>
</feature>
<evidence type="ECO:0000256" key="5">
    <source>
        <dbReference type="ARBA" id="ARBA00023136"/>
    </source>
</evidence>
<gene>
    <name evidence="7" type="ORF">SAMN02927925_00807</name>
</gene>
<keyword evidence="4 6" id="KW-1133">Transmembrane helix</keyword>
<feature type="transmembrane region" description="Helical" evidence="6">
    <location>
        <begin position="60"/>
        <end position="77"/>
    </location>
</feature>
<dbReference type="AlphaFoldDB" id="A0A1G4VE44"/>
<evidence type="ECO:0000256" key="3">
    <source>
        <dbReference type="ARBA" id="ARBA00022692"/>
    </source>
</evidence>